<feature type="active site" description="Proton donor/acceptor" evidence="8">
    <location>
        <position position="237"/>
    </location>
</feature>
<organism evidence="11 12">
    <name type="scientific">Polarella glacialis</name>
    <name type="common">Dinoflagellate</name>
    <dbReference type="NCBI Taxonomy" id="89957"/>
    <lineage>
        <taxon>Eukaryota</taxon>
        <taxon>Sar</taxon>
        <taxon>Alveolata</taxon>
        <taxon>Dinophyceae</taxon>
        <taxon>Suessiales</taxon>
        <taxon>Suessiaceae</taxon>
        <taxon>Polarella</taxon>
    </lineage>
</organism>
<evidence type="ECO:0000313" key="11">
    <source>
        <dbReference type="EMBL" id="CAE8680513.1"/>
    </source>
</evidence>
<proteinExistence type="inferred from homology"/>
<dbReference type="PANTHER" id="PTHR43489:SF6">
    <property type="entry name" value="HYDROXYPYRUVATE ISOMERASE-RELATED"/>
    <property type="match status" value="1"/>
</dbReference>
<protein>
    <recommendedName>
        <fullName evidence="5 7">Putative hydroxypyruvate isomerase</fullName>
        <ecNumber evidence="4 7">5.3.1.22</ecNumber>
    </recommendedName>
</protein>
<dbReference type="PANTHER" id="PTHR43489">
    <property type="entry name" value="ISOMERASE"/>
    <property type="match status" value="1"/>
</dbReference>
<dbReference type="Proteomes" id="UP000626109">
    <property type="component" value="Unassembled WGS sequence"/>
</dbReference>
<dbReference type="InterPro" id="IPR026040">
    <property type="entry name" value="HyI-like"/>
</dbReference>
<dbReference type="InterPro" id="IPR050417">
    <property type="entry name" value="Sugar_Epim/Isomerase"/>
</dbReference>
<comment type="catalytic activity">
    <reaction evidence="1 7">
        <text>3-hydroxypyruvate = 2-hydroxy-3-oxopropanoate</text>
        <dbReference type="Rhea" id="RHEA:11952"/>
        <dbReference type="ChEBI" id="CHEBI:17180"/>
        <dbReference type="ChEBI" id="CHEBI:57978"/>
        <dbReference type="EC" id="5.3.1.22"/>
    </reaction>
</comment>
<evidence type="ECO:0000256" key="3">
    <source>
        <dbReference type="ARBA" id="ARBA00005962"/>
    </source>
</evidence>
<evidence type="ECO:0000256" key="1">
    <source>
        <dbReference type="ARBA" id="ARBA00000476"/>
    </source>
</evidence>
<reference evidence="11" key="1">
    <citation type="submission" date="2021-02" db="EMBL/GenBank/DDBJ databases">
        <authorList>
            <person name="Dougan E. K."/>
            <person name="Rhodes N."/>
            <person name="Thang M."/>
            <person name="Chan C."/>
        </authorList>
    </citation>
    <scope>NUCLEOTIDE SEQUENCE</scope>
</reference>
<evidence type="ECO:0000256" key="9">
    <source>
        <dbReference type="SAM" id="MobiDB-lite"/>
    </source>
</evidence>
<sequence>MVKLAANLSFLFKEKPFLDRFGAAAACGFRAVEFMFPGDGAYSHEAEEVAEKLNRKQTDNSKQTNYNNSNSNFNNYNNSDADWESSVHTALLYARVMNCSKVHVMAGLRQHGASEDVFVERVRWASELAAEQGLTICIEPLNCRDFPGYLVPDTKTALDLIQRIDRPQSCKLQLDLYHLQISEGDLSENIRRLLPFAAHVQLANPPGRNEPGHGEVNFPSLLALLDDLGYDGHVGLEYNPSSTTLQSLEWARSHGIFTPSSDVE</sequence>
<evidence type="ECO:0000256" key="8">
    <source>
        <dbReference type="PIRSR" id="PIRSR006241-50"/>
    </source>
</evidence>
<evidence type="ECO:0000259" key="10">
    <source>
        <dbReference type="Pfam" id="PF01261"/>
    </source>
</evidence>
<dbReference type="GO" id="GO:0046487">
    <property type="term" value="P:glyoxylate metabolic process"/>
    <property type="evidence" value="ECO:0007669"/>
    <property type="project" value="TreeGrafter"/>
</dbReference>
<comment type="caution">
    <text evidence="11">The sequence shown here is derived from an EMBL/GenBank/DDBJ whole genome shotgun (WGS) entry which is preliminary data.</text>
</comment>
<evidence type="ECO:0000313" key="12">
    <source>
        <dbReference type="Proteomes" id="UP000626109"/>
    </source>
</evidence>
<dbReference type="InterPro" id="IPR036237">
    <property type="entry name" value="Xyl_isomerase-like_sf"/>
</dbReference>
<accession>A0A813JJW1</accession>
<feature type="domain" description="Xylose isomerase-like TIM barrel" evidence="10">
    <location>
        <begin position="22"/>
        <end position="253"/>
    </location>
</feature>
<dbReference type="InterPro" id="IPR013022">
    <property type="entry name" value="Xyl_isomerase-like_TIM-brl"/>
</dbReference>
<comment type="similarity">
    <text evidence="3 7">Belongs to the hyi family.</text>
</comment>
<keyword evidence="6 7" id="KW-0413">Isomerase</keyword>
<evidence type="ECO:0000256" key="6">
    <source>
        <dbReference type="ARBA" id="ARBA00023235"/>
    </source>
</evidence>
<feature type="active site" description="Proton donor/acceptor" evidence="8">
    <location>
        <position position="139"/>
    </location>
</feature>
<dbReference type="GO" id="GO:0008903">
    <property type="term" value="F:hydroxypyruvate isomerase activity"/>
    <property type="evidence" value="ECO:0007669"/>
    <property type="project" value="UniProtKB-EC"/>
</dbReference>
<evidence type="ECO:0000256" key="2">
    <source>
        <dbReference type="ARBA" id="ARBA00002968"/>
    </source>
</evidence>
<evidence type="ECO:0000256" key="5">
    <source>
        <dbReference type="ARBA" id="ARBA00017985"/>
    </source>
</evidence>
<dbReference type="Gene3D" id="3.20.20.150">
    <property type="entry name" value="Divalent-metal-dependent TIM barrel enzymes"/>
    <property type="match status" value="1"/>
</dbReference>
<evidence type="ECO:0000256" key="7">
    <source>
        <dbReference type="PIRNR" id="PIRNR006241"/>
    </source>
</evidence>
<comment type="function">
    <text evidence="2 7">Catalyzes the reversible isomerization between hydroxypyruvate and 2-hydroxy-3-oxopropanoate (also termed tartronate semialdehyde).</text>
</comment>
<evidence type="ECO:0000256" key="4">
    <source>
        <dbReference type="ARBA" id="ARBA00012570"/>
    </source>
</evidence>
<dbReference type="Pfam" id="PF01261">
    <property type="entry name" value="AP_endonuc_2"/>
    <property type="match status" value="1"/>
</dbReference>
<dbReference type="EC" id="5.3.1.22" evidence="4 7"/>
<name>A0A813JJW1_POLGL</name>
<dbReference type="AlphaFoldDB" id="A0A813JJW1"/>
<feature type="region of interest" description="Disordered" evidence="9">
    <location>
        <begin position="52"/>
        <end position="73"/>
    </location>
</feature>
<dbReference type="SUPFAM" id="SSF51658">
    <property type="entry name" value="Xylose isomerase-like"/>
    <property type="match status" value="1"/>
</dbReference>
<gene>
    <name evidence="11" type="ORF">PGLA2088_LOCUS21937</name>
</gene>
<dbReference type="EMBL" id="CAJNNW010025865">
    <property type="protein sequence ID" value="CAE8680513.1"/>
    <property type="molecule type" value="Genomic_DNA"/>
</dbReference>
<dbReference type="PIRSF" id="PIRSF006241">
    <property type="entry name" value="HyI"/>
    <property type="match status" value="1"/>
</dbReference>